<dbReference type="PROSITE" id="PS00211">
    <property type="entry name" value="ABC_TRANSPORTER_1"/>
    <property type="match status" value="1"/>
</dbReference>
<keyword evidence="5" id="KW-0547">Nucleotide-binding</keyword>
<dbReference type="GO" id="GO:0005886">
    <property type="term" value="C:plasma membrane"/>
    <property type="evidence" value="ECO:0007669"/>
    <property type="project" value="UniProtKB-SubCell"/>
</dbReference>
<dbReference type="FunFam" id="3.40.50.300:FF:000127">
    <property type="entry name" value="Ribose import ATP-binding protein RbsA"/>
    <property type="match status" value="1"/>
</dbReference>
<feature type="region of interest" description="Disordered" evidence="9">
    <location>
        <begin position="1"/>
        <end position="24"/>
    </location>
</feature>
<dbReference type="RefSeq" id="WP_141780918.1">
    <property type="nucleotide sequence ID" value="NZ_VFOV01000001.1"/>
</dbReference>
<feature type="domain" description="ABC transporter" evidence="10">
    <location>
        <begin position="285"/>
        <end position="528"/>
    </location>
</feature>
<evidence type="ECO:0000256" key="9">
    <source>
        <dbReference type="SAM" id="MobiDB-lite"/>
    </source>
</evidence>
<protein>
    <submittedName>
        <fullName evidence="11">Monosaccharide ABC transporter ATP-binding protein (CUT2 family)</fullName>
    </submittedName>
</protein>
<evidence type="ECO:0000313" key="12">
    <source>
        <dbReference type="Proteomes" id="UP000320209"/>
    </source>
</evidence>
<keyword evidence="3" id="KW-1003">Cell membrane</keyword>
<dbReference type="Proteomes" id="UP000320209">
    <property type="component" value="Unassembled WGS sequence"/>
</dbReference>
<feature type="domain" description="ABC transporter" evidence="10">
    <location>
        <begin position="34"/>
        <end position="269"/>
    </location>
</feature>
<dbReference type="OrthoDB" id="3311037at2"/>
<dbReference type="AlphaFoldDB" id="A0A543A8T8"/>
<dbReference type="EMBL" id="VFOV01000001">
    <property type="protein sequence ID" value="TQL68995.1"/>
    <property type="molecule type" value="Genomic_DNA"/>
</dbReference>
<keyword evidence="8" id="KW-0472">Membrane</keyword>
<accession>A0A543A8T8</accession>
<proteinExistence type="predicted"/>
<evidence type="ECO:0000256" key="7">
    <source>
        <dbReference type="ARBA" id="ARBA00022967"/>
    </source>
</evidence>
<evidence type="ECO:0000256" key="6">
    <source>
        <dbReference type="ARBA" id="ARBA00022840"/>
    </source>
</evidence>
<dbReference type="PROSITE" id="PS50893">
    <property type="entry name" value="ABC_TRANSPORTER_2"/>
    <property type="match status" value="2"/>
</dbReference>
<evidence type="ECO:0000259" key="10">
    <source>
        <dbReference type="PROSITE" id="PS50893"/>
    </source>
</evidence>
<evidence type="ECO:0000256" key="4">
    <source>
        <dbReference type="ARBA" id="ARBA00022737"/>
    </source>
</evidence>
<evidence type="ECO:0000256" key="8">
    <source>
        <dbReference type="ARBA" id="ARBA00023136"/>
    </source>
</evidence>
<dbReference type="PANTHER" id="PTHR43790">
    <property type="entry name" value="CARBOHYDRATE TRANSPORT ATP-BINDING PROTEIN MG119-RELATED"/>
    <property type="match status" value="1"/>
</dbReference>
<dbReference type="Pfam" id="PF00005">
    <property type="entry name" value="ABC_tran"/>
    <property type="match status" value="2"/>
</dbReference>
<sequence>MTTTVANGDESAPAADHGSAAGLAARSRDDAPALEVLGVSKSFAGVQALDDVTFRARAGSVHALVGENGAGKSTLIKVFTGVHAPDSGQVRLLGAPVSFAAPLEAQRAGISTIYQEVNLVPLMSVGQNLYLGREPKRFGLVDRRRMYADARRLLAEHGVDIDPTRPLRTLGLGLQQIVAVVRAVSVDASVVVMDEPTSSLEPREVDQLLDLVASLRDRGVAVVYVSHKMDEIFRICDEVTVLRDGRVAHTGPVAGLTRGRLVEHMLGRQAEELQRLREKAADQAADADPILEVLDLSRRAQLAGVSFEARPGEVVGLGGLLGSGRTETLRAVFGDLAVDGGSVTVAGRPMGRHTTGASVRTGIALLPEDRKAEGIVPGLSIRDNIALAALPRLSRLGLVSERRIDSVVRTFMDRLKIKASGPDQRVGDLSGGNQQKVVLARWLCTEPRVLLLDEPTRGIDVGAKTEVQALVADLAQQGLAIVLVSSEMEELVGGSSRIVVLQSGRSTEELVGERVAEGSLMDALASDRPDVRPDQDGDPA</sequence>
<evidence type="ECO:0000313" key="11">
    <source>
        <dbReference type="EMBL" id="TQL68995.1"/>
    </source>
</evidence>
<dbReference type="CDD" id="cd03216">
    <property type="entry name" value="ABC_Carb_Monos_I"/>
    <property type="match status" value="1"/>
</dbReference>
<reference evidence="11 12" key="1">
    <citation type="submission" date="2019-06" db="EMBL/GenBank/DDBJ databases">
        <title>Sequencing the genomes of 1000 actinobacteria strains.</title>
        <authorList>
            <person name="Klenk H.-P."/>
        </authorList>
    </citation>
    <scope>NUCLEOTIDE SEQUENCE [LARGE SCALE GENOMIC DNA]</scope>
    <source>
        <strain evidence="11 12">DSM 25218</strain>
    </source>
</reference>
<evidence type="ECO:0000256" key="2">
    <source>
        <dbReference type="ARBA" id="ARBA00022448"/>
    </source>
</evidence>
<gene>
    <name evidence="11" type="ORF">FB381_2896</name>
</gene>
<comment type="subcellular location">
    <subcellularLocation>
        <location evidence="1">Cell membrane</location>
        <topology evidence="1">Peripheral membrane protein</topology>
    </subcellularLocation>
</comment>
<evidence type="ECO:0000256" key="1">
    <source>
        <dbReference type="ARBA" id="ARBA00004202"/>
    </source>
</evidence>
<dbReference type="InterPro" id="IPR003593">
    <property type="entry name" value="AAA+_ATPase"/>
</dbReference>
<keyword evidence="6 11" id="KW-0067">ATP-binding</keyword>
<feature type="compositionally biased region" description="Low complexity" evidence="9">
    <location>
        <begin position="11"/>
        <end position="24"/>
    </location>
</feature>
<keyword evidence="4" id="KW-0677">Repeat</keyword>
<dbReference type="InterPro" id="IPR050107">
    <property type="entry name" value="ABC_carbohydrate_import_ATPase"/>
</dbReference>
<evidence type="ECO:0000256" key="5">
    <source>
        <dbReference type="ARBA" id="ARBA00022741"/>
    </source>
</evidence>
<dbReference type="InterPro" id="IPR027417">
    <property type="entry name" value="P-loop_NTPase"/>
</dbReference>
<comment type="caution">
    <text evidence="11">The sequence shown here is derived from an EMBL/GenBank/DDBJ whole genome shotgun (WGS) entry which is preliminary data.</text>
</comment>
<dbReference type="InterPro" id="IPR003439">
    <property type="entry name" value="ABC_transporter-like_ATP-bd"/>
</dbReference>
<keyword evidence="2" id="KW-0813">Transport</keyword>
<keyword evidence="12" id="KW-1185">Reference proteome</keyword>
<dbReference type="CDD" id="cd03215">
    <property type="entry name" value="ABC_Carb_Monos_II"/>
    <property type="match status" value="1"/>
</dbReference>
<dbReference type="GO" id="GO:0005524">
    <property type="term" value="F:ATP binding"/>
    <property type="evidence" value="ECO:0007669"/>
    <property type="project" value="UniProtKB-KW"/>
</dbReference>
<dbReference type="PANTHER" id="PTHR43790:SF9">
    <property type="entry name" value="GALACTOFURANOSE TRANSPORTER ATP-BINDING PROTEIN YTFR"/>
    <property type="match status" value="1"/>
</dbReference>
<dbReference type="Gene3D" id="3.40.50.300">
    <property type="entry name" value="P-loop containing nucleotide triphosphate hydrolases"/>
    <property type="match status" value="2"/>
</dbReference>
<evidence type="ECO:0000256" key="3">
    <source>
        <dbReference type="ARBA" id="ARBA00022475"/>
    </source>
</evidence>
<dbReference type="GO" id="GO:0016887">
    <property type="term" value="F:ATP hydrolysis activity"/>
    <property type="evidence" value="ECO:0007669"/>
    <property type="project" value="InterPro"/>
</dbReference>
<name>A0A543A8T8_9ACTN</name>
<keyword evidence="7" id="KW-1278">Translocase</keyword>
<dbReference type="SMART" id="SM00382">
    <property type="entry name" value="AAA"/>
    <property type="match status" value="2"/>
</dbReference>
<dbReference type="InterPro" id="IPR017871">
    <property type="entry name" value="ABC_transporter-like_CS"/>
</dbReference>
<dbReference type="SUPFAM" id="SSF52540">
    <property type="entry name" value="P-loop containing nucleoside triphosphate hydrolases"/>
    <property type="match status" value="2"/>
</dbReference>
<organism evidence="11 12">
    <name type="scientific">Nocardioides albertanoniae</name>
    <dbReference type="NCBI Taxonomy" id="1175486"/>
    <lineage>
        <taxon>Bacteria</taxon>
        <taxon>Bacillati</taxon>
        <taxon>Actinomycetota</taxon>
        <taxon>Actinomycetes</taxon>
        <taxon>Propionibacteriales</taxon>
        <taxon>Nocardioidaceae</taxon>
        <taxon>Nocardioides</taxon>
    </lineage>
</organism>